<proteinExistence type="inferred from homology"/>
<organism evidence="12 13">
    <name type="scientific">candidate division WWE3 bacterium RIFCSPLOWO2_02_FULL_53_10</name>
    <dbReference type="NCBI Taxonomy" id="1802629"/>
    <lineage>
        <taxon>Bacteria</taxon>
        <taxon>Katanobacteria</taxon>
    </lineage>
</organism>
<dbReference type="GO" id="GO:0005524">
    <property type="term" value="F:ATP binding"/>
    <property type="evidence" value="ECO:0007669"/>
    <property type="project" value="UniProtKB-UniRule"/>
</dbReference>
<evidence type="ECO:0000259" key="11">
    <source>
        <dbReference type="PROSITE" id="PS50862"/>
    </source>
</evidence>
<dbReference type="CDD" id="cd00770">
    <property type="entry name" value="SerRS_core"/>
    <property type="match status" value="1"/>
</dbReference>
<feature type="binding site" evidence="6">
    <location>
        <begin position="220"/>
        <end position="222"/>
    </location>
    <ligand>
        <name>L-serine</name>
        <dbReference type="ChEBI" id="CHEBI:33384"/>
    </ligand>
</feature>
<dbReference type="InterPro" id="IPR002314">
    <property type="entry name" value="aa-tRNA-synt_IIb"/>
</dbReference>
<evidence type="ECO:0000256" key="7">
    <source>
        <dbReference type="PIRSR" id="PIRSR001529-1"/>
    </source>
</evidence>
<keyword evidence="4 6" id="KW-0648">Protein biosynthesis</keyword>
<evidence type="ECO:0000256" key="9">
    <source>
        <dbReference type="SAM" id="Coils"/>
    </source>
</evidence>
<feature type="binding site" evidence="6">
    <location>
        <position position="267"/>
    </location>
    <ligand>
        <name>ATP</name>
        <dbReference type="ChEBI" id="CHEBI:30616"/>
    </ligand>
</feature>
<feature type="domain" description="Aminoacyl-transfer RNA synthetases class-II family profile" evidence="11">
    <location>
        <begin position="166"/>
        <end position="398"/>
    </location>
</feature>
<dbReference type="InterPro" id="IPR010978">
    <property type="entry name" value="tRNA-bd_arm"/>
</dbReference>
<comment type="subcellular location">
    <subcellularLocation>
        <location evidence="6">Cytoplasm</location>
    </subcellularLocation>
</comment>
<sequence length="412" mass="46597">MLDPKFVLENLEKVKKTIAERGMKLDISSVTELAAARIKTLARVEELRAERNKLSKKPSEESIRRGTAIKNELKNLEPQLKNLEEQLEKILWQIPNLVHPKTPRGFKEQDNKTVRADKPPKPDFKPLDHEQLAKSLDLIDFEAGAAVAGSKFYYLKNEAVLLEFALIKYAFDLLLKEGFTPFVTPDLAKPGIIDGVGFVPRGPESNIYLLEGDDLGLVGTAEITLGGYHAGQILEEKDFPLKYAGFSHCFRREAGSYGQFSKGLYRVHQFSKVEMFLFCRPEESEKMHEYLLSLEEKIFRGLEIPYRVLDIRAGDLGAAAYRKFDLEAWMPGKGDWGEITSTSNTTDYQARRLGIKYRKSNGETAYPHTLNGTAVATSRALIAILENYQKEDGTVEIPKVLIPYVGKKLIRR</sequence>
<dbReference type="Gene3D" id="3.30.930.10">
    <property type="entry name" value="Bira Bifunctional Protein, Domain 2"/>
    <property type="match status" value="1"/>
</dbReference>
<feature type="coiled-coil region" evidence="9">
    <location>
        <begin position="37"/>
        <end position="93"/>
    </location>
</feature>
<dbReference type="InterPro" id="IPR033729">
    <property type="entry name" value="SerRS_core"/>
</dbReference>
<feature type="binding site" evidence="6">
    <location>
        <position position="373"/>
    </location>
    <ligand>
        <name>L-serine</name>
        <dbReference type="ChEBI" id="CHEBI:33384"/>
    </ligand>
</feature>
<comment type="caution">
    <text evidence="12">The sequence shown here is derived from an EMBL/GenBank/DDBJ whole genome shotgun (WGS) entry which is preliminary data.</text>
</comment>
<feature type="compositionally biased region" description="Basic and acidic residues" evidence="10">
    <location>
        <begin position="105"/>
        <end position="126"/>
    </location>
</feature>
<dbReference type="SUPFAM" id="SSF55681">
    <property type="entry name" value="Class II aaRS and biotin synthetases"/>
    <property type="match status" value="1"/>
</dbReference>
<dbReference type="UniPathway" id="UPA00906">
    <property type="reaction ID" value="UER00895"/>
</dbReference>
<dbReference type="AlphaFoldDB" id="A0A1F4WQ44"/>
<gene>
    <name evidence="6" type="primary">serS</name>
    <name evidence="12" type="ORF">A3J33_01955</name>
</gene>
<comment type="subunit">
    <text evidence="6">Homodimer. The tRNA molecule binds across the dimer.</text>
</comment>
<comment type="pathway">
    <text evidence="6">Aminoacyl-tRNA biosynthesis; selenocysteinyl-tRNA(Sec) biosynthesis; L-seryl-tRNA(Sec) from L-serine and tRNA(Sec): step 1/1.</text>
</comment>
<keyword evidence="6" id="KW-0963">Cytoplasm</keyword>
<evidence type="ECO:0000313" key="12">
    <source>
        <dbReference type="EMBL" id="OGC71534.1"/>
    </source>
</evidence>
<evidence type="ECO:0000256" key="8">
    <source>
        <dbReference type="PIRSR" id="PIRSR001529-2"/>
    </source>
</evidence>
<dbReference type="InterPro" id="IPR006195">
    <property type="entry name" value="aa-tRNA-synth_II"/>
</dbReference>
<evidence type="ECO:0000256" key="2">
    <source>
        <dbReference type="ARBA" id="ARBA00022741"/>
    </source>
</evidence>
<protein>
    <recommendedName>
        <fullName evidence="6">Serine--tRNA ligase</fullName>
        <ecNumber evidence="6">6.1.1.11</ecNumber>
    </recommendedName>
    <alternativeName>
        <fullName evidence="6">Seryl-tRNA synthetase</fullName>
        <shortName evidence="6">SerRS</shortName>
    </alternativeName>
    <alternativeName>
        <fullName evidence="6">Seryl-tRNA(Ser/Sec) synthetase</fullName>
    </alternativeName>
</protein>
<comment type="similarity">
    <text evidence="6">Belongs to the class-II aminoacyl-tRNA synthetase family. Type-1 seryl-tRNA synthetase subfamily.</text>
</comment>
<evidence type="ECO:0000256" key="1">
    <source>
        <dbReference type="ARBA" id="ARBA00022598"/>
    </source>
</evidence>
<dbReference type="PIRSF" id="PIRSF001529">
    <property type="entry name" value="Ser-tRNA-synth_IIa"/>
    <property type="match status" value="1"/>
</dbReference>
<dbReference type="PROSITE" id="PS50862">
    <property type="entry name" value="AA_TRNA_LIGASE_II"/>
    <property type="match status" value="1"/>
</dbReference>
<feature type="region of interest" description="Disordered" evidence="10">
    <location>
        <begin position="101"/>
        <end position="126"/>
    </location>
</feature>
<evidence type="ECO:0000256" key="4">
    <source>
        <dbReference type="ARBA" id="ARBA00022917"/>
    </source>
</evidence>
<dbReference type="InterPro" id="IPR002317">
    <property type="entry name" value="Ser-tRNA-ligase_type_1"/>
</dbReference>
<dbReference type="Gene3D" id="1.10.287.40">
    <property type="entry name" value="Serine-tRNA synthetase, tRNA binding domain"/>
    <property type="match status" value="1"/>
</dbReference>
<keyword evidence="9" id="KW-0175">Coiled coil</keyword>
<dbReference type="GO" id="GO:0016260">
    <property type="term" value="P:selenocysteine biosynthetic process"/>
    <property type="evidence" value="ECO:0007669"/>
    <property type="project" value="UniProtKB-UniRule"/>
</dbReference>
<keyword evidence="3 6" id="KW-0067">ATP-binding</keyword>
<dbReference type="SUPFAM" id="SSF46589">
    <property type="entry name" value="tRNA-binding arm"/>
    <property type="match status" value="1"/>
</dbReference>
<feature type="binding site" evidence="7">
    <location>
        <position position="251"/>
    </location>
    <ligand>
        <name>L-serine</name>
        <dbReference type="ChEBI" id="CHEBI:33384"/>
    </ligand>
</feature>
<evidence type="ECO:0000256" key="10">
    <source>
        <dbReference type="SAM" id="MobiDB-lite"/>
    </source>
</evidence>
<dbReference type="NCBIfam" id="TIGR00414">
    <property type="entry name" value="serS"/>
    <property type="match status" value="1"/>
</dbReference>
<comment type="domain">
    <text evidence="6">Consists of two distinct domains, a catalytic core and a N-terminal extension that is involved in tRNA binding.</text>
</comment>
<feature type="site" description="Important for serine binding" evidence="7">
    <location>
        <position position="373"/>
    </location>
</feature>
<reference evidence="12 13" key="1">
    <citation type="journal article" date="2016" name="Nat. Commun.">
        <title>Thousands of microbial genomes shed light on interconnected biogeochemical processes in an aquifer system.</title>
        <authorList>
            <person name="Anantharaman K."/>
            <person name="Brown C.T."/>
            <person name="Hug L.A."/>
            <person name="Sharon I."/>
            <person name="Castelle C.J."/>
            <person name="Probst A.J."/>
            <person name="Thomas B.C."/>
            <person name="Singh A."/>
            <person name="Wilkins M.J."/>
            <person name="Karaoz U."/>
            <person name="Brodie E.L."/>
            <person name="Williams K.H."/>
            <person name="Hubbard S.S."/>
            <person name="Banfield J.F."/>
        </authorList>
    </citation>
    <scope>NUCLEOTIDE SEQUENCE [LARGE SCALE GENOMIC DNA]</scope>
</reference>
<feature type="binding site" evidence="6 8">
    <location>
        <begin position="251"/>
        <end position="253"/>
    </location>
    <ligand>
        <name>ATP</name>
        <dbReference type="ChEBI" id="CHEBI:30616"/>
    </ligand>
</feature>
<accession>A0A1F4WQ44</accession>
<comment type="catalytic activity">
    <reaction evidence="6">
        <text>tRNA(Ser) + L-serine + ATP = L-seryl-tRNA(Ser) + AMP + diphosphate + H(+)</text>
        <dbReference type="Rhea" id="RHEA:12292"/>
        <dbReference type="Rhea" id="RHEA-COMP:9669"/>
        <dbReference type="Rhea" id="RHEA-COMP:9703"/>
        <dbReference type="ChEBI" id="CHEBI:15378"/>
        <dbReference type="ChEBI" id="CHEBI:30616"/>
        <dbReference type="ChEBI" id="CHEBI:33019"/>
        <dbReference type="ChEBI" id="CHEBI:33384"/>
        <dbReference type="ChEBI" id="CHEBI:78442"/>
        <dbReference type="ChEBI" id="CHEBI:78533"/>
        <dbReference type="ChEBI" id="CHEBI:456215"/>
        <dbReference type="EC" id="6.1.1.11"/>
    </reaction>
</comment>
<keyword evidence="1 6" id="KW-0436">Ligase</keyword>
<comment type="function">
    <text evidence="6">Catalyzes the attachment of serine to tRNA(Ser). Is also able to aminoacylate tRNA(Sec) with serine, to form the misacylated tRNA L-seryl-tRNA(Sec), which will be further converted into selenocysteinyl-tRNA(Sec).</text>
</comment>
<dbReference type="EMBL" id="MEVM01000005">
    <property type="protein sequence ID" value="OGC71534.1"/>
    <property type="molecule type" value="Genomic_DNA"/>
</dbReference>
<feature type="binding site" evidence="7">
    <location>
        <position position="371"/>
    </location>
    <ligand>
        <name>L-serine</name>
        <dbReference type="ChEBI" id="CHEBI:33384"/>
    </ligand>
</feature>
<dbReference type="EC" id="6.1.1.11" evidence="6"/>
<feature type="binding site" evidence="6 7">
    <location>
        <position position="274"/>
    </location>
    <ligand>
        <name>L-serine</name>
        <dbReference type="ChEBI" id="CHEBI:33384"/>
    </ligand>
</feature>
<dbReference type="InterPro" id="IPR042103">
    <property type="entry name" value="SerRS_1_N_sf"/>
</dbReference>
<feature type="binding site" evidence="8">
    <location>
        <begin position="267"/>
        <end position="270"/>
    </location>
    <ligand>
        <name>ATP</name>
        <dbReference type="ChEBI" id="CHEBI:30616"/>
    </ligand>
</feature>
<dbReference type="GO" id="GO:0005737">
    <property type="term" value="C:cytoplasm"/>
    <property type="evidence" value="ECO:0007669"/>
    <property type="project" value="UniProtKB-SubCell"/>
</dbReference>
<dbReference type="Pfam" id="PF00587">
    <property type="entry name" value="tRNA-synt_2b"/>
    <property type="match status" value="1"/>
</dbReference>
<dbReference type="Proteomes" id="UP000176492">
    <property type="component" value="Unassembled WGS sequence"/>
</dbReference>
<dbReference type="InterPro" id="IPR045864">
    <property type="entry name" value="aa-tRNA-synth_II/BPL/LPL"/>
</dbReference>
<dbReference type="PRINTS" id="PR00981">
    <property type="entry name" value="TRNASYNTHSER"/>
</dbReference>
<keyword evidence="5 6" id="KW-0030">Aminoacyl-tRNA synthetase</keyword>
<dbReference type="InterPro" id="IPR015866">
    <property type="entry name" value="Ser-tRNA-synth_1_N"/>
</dbReference>
<dbReference type="Pfam" id="PF02403">
    <property type="entry name" value="Seryl_tRNA_N"/>
    <property type="match status" value="1"/>
</dbReference>
<evidence type="ECO:0000256" key="5">
    <source>
        <dbReference type="ARBA" id="ARBA00023146"/>
    </source>
</evidence>
<name>A0A1F4WQ44_UNCKA</name>
<dbReference type="GO" id="GO:0004828">
    <property type="term" value="F:serine-tRNA ligase activity"/>
    <property type="evidence" value="ECO:0007669"/>
    <property type="project" value="UniProtKB-UniRule"/>
</dbReference>
<evidence type="ECO:0000256" key="3">
    <source>
        <dbReference type="ARBA" id="ARBA00022840"/>
    </source>
</evidence>
<dbReference type="GO" id="GO:0006434">
    <property type="term" value="P:seryl-tRNA aminoacylation"/>
    <property type="evidence" value="ECO:0007669"/>
    <property type="project" value="UniProtKB-UniRule"/>
</dbReference>
<feature type="binding site" evidence="6 8">
    <location>
        <begin position="338"/>
        <end position="341"/>
    </location>
    <ligand>
        <name>ATP</name>
        <dbReference type="ChEBI" id="CHEBI:30616"/>
    </ligand>
</feature>
<dbReference type="HAMAP" id="MF_00176">
    <property type="entry name" value="Ser_tRNA_synth_type1"/>
    <property type="match status" value="1"/>
</dbReference>
<evidence type="ECO:0000313" key="13">
    <source>
        <dbReference type="Proteomes" id="UP000176492"/>
    </source>
</evidence>
<dbReference type="PANTHER" id="PTHR11778">
    <property type="entry name" value="SERYL-TRNA SYNTHETASE"/>
    <property type="match status" value="1"/>
</dbReference>
<evidence type="ECO:0000256" key="6">
    <source>
        <dbReference type="HAMAP-Rule" id="MF_00176"/>
    </source>
</evidence>
<keyword evidence="2 6" id="KW-0547">Nucleotide-binding</keyword>
<feature type="binding site" evidence="7">
    <location>
        <position position="220"/>
    </location>
    <ligand>
        <name>L-serine</name>
        <dbReference type="ChEBI" id="CHEBI:33384"/>
    </ligand>
</feature>
<comment type="catalytic activity">
    <reaction evidence="6">
        <text>tRNA(Sec) + L-serine + ATP = L-seryl-tRNA(Sec) + AMP + diphosphate + H(+)</text>
        <dbReference type="Rhea" id="RHEA:42580"/>
        <dbReference type="Rhea" id="RHEA-COMP:9742"/>
        <dbReference type="Rhea" id="RHEA-COMP:10128"/>
        <dbReference type="ChEBI" id="CHEBI:15378"/>
        <dbReference type="ChEBI" id="CHEBI:30616"/>
        <dbReference type="ChEBI" id="CHEBI:33019"/>
        <dbReference type="ChEBI" id="CHEBI:33384"/>
        <dbReference type="ChEBI" id="CHEBI:78442"/>
        <dbReference type="ChEBI" id="CHEBI:78533"/>
        <dbReference type="ChEBI" id="CHEBI:456215"/>
        <dbReference type="EC" id="6.1.1.11"/>
    </reaction>
</comment>